<evidence type="ECO:0000313" key="2">
    <source>
        <dbReference type="Proteomes" id="UP000652761"/>
    </source>
</evidence>
<protein>
    <submittedName>
        <fullName evidence="1">Uncharacterized protein</fullName>
    </submittedName>
</protein>
<reference evidence="1" key="1">
    <citation type="submission" date="2017-07" db="EMBL/GenBank/DDBJ databases">
        <title>Taro Niue Genome Assembly and Annotation.</title>
        <authorList>
            <person name="Atibalentja N."/>
            <person name="Keating K."/>
            <person name="Fields C.J."/>
        </authorList>
    </citation>
    <scope>NUCLEOTIDE SEQUENCE</scope>
    <source>
        <strain evidence="1">Niue_2</strain>
        <tissue evidence="1">Leaf</tissue>
    </source>
</reference>
<evidence type="ECO:0000313" key="1">
    <source>
        <dbReference type="EMBL" id="MQL77163.1"/>
    </source>
</evidence>
<accession>A0A843U6W1</accession>
<proteinExistence type="predicted"/>
<dbReference type="EMBL" id="NMUH01000334">
    <property type="protein sequence ID" value="MQL77163.1"/>
    <property type="molecule type" value="Genomic_DNA"/>
</dbReference>
<organism evidence="1 2">
    <name type="scientific">Colocasia esculenta</name>
    <name type="common">Wild taro</name>
    <name type="synonym">Arum esculentum</name>
    <dbReference type="NCBI Taxonomy" id="4460"/>
    <lineage>
        <taxon>Eukaryota</taxon>
        <taxon>Viridiplantae</taxon>
        <taxon>Streptophyta</taxon>
        <taxon>Embryophyta</taxon>
        <taxon>Tracheophyta</taxon>
        <taxon>Spermatophyta</taxon>
        <taxon>Magnoliopsida</taxon>
        <taxon>Liliopsida</taxon>
        <taxon>Araceae</taxon>
        <taxon>Aroideae</taxon>
        <taxon>Colocasieae</taxon>
        <taxon>Colocasia</taxon>
    </lineage>
</organism>
<dbReference type="Proteomes" id="UP000652761">
    <property type="component" value="Unassembled WGS sequence"/>
</dbReference>
<comment type="caution">
    <text evidence="1">The sequence shown here is derived from an EMBL/GenBank/DDBJ whole genome shotgun (WGS) entry which is preliminary data.</text>
</comment>
<sequence length="214" mass="23570">MLAPRHSCLHLPDWLASEQAGGPQTLMDDVPDMASSGGSYSGLMPRRQRITSQQTILTHSASEGSAAAISTVGSTTFVAGPVSSQAWGRGYGRRGLSRDVTDRRLEFGQRWNVKHYTGKSFEDAIVSVPVGVNPHDWQTMCEKWNTSDEQERMIQLSATSLDSESGSTPIFTEEAFISVVGKDRSSSIRCRGSRETRRSWYVTGKRSSSSNYQQ</sequence>
<dbReference type="AlphaFoldDB" id="A0A843U6W1"/>
<name>A0A843U6W1_COLES</name>
<keyword evidence="2" id="KW-1185">Reference proteome</keyword>
<gene>
    <name evidence="1" type="ORF">Taro_009563</name>
</gene>